<dbReference type="OrthoDB" id="3532430at2759"/>
<dbReference type="GeneID" id="54406071"/>
<feature type="region of interest" description="Disordered" evidence="2">
    <location>
        <begin position="1"/>
        <end position="117"/>
    </location>
</feature>
<feature type="coiled-coil region" evidence="1">
    <location>
        <begin position="547"/>
        <end position="645"/>
    </location>
</feature>
<protein>
    <submittedName>
        <fullName evidence="3">Uncharacterized protein</fullName>
    </submittedName>
</protein>
<dbReference type="Gene3D" id="1.10.287.1490">
    <property type="match status" value="1"/>
</dbReference>
<feature type="coiled-coil region" evidence="1">
    <location>
        <begin position="194"/>
        <end position="221"/>
    </location>
</feature>
<dbReference type="EMBL" id="ML977501">
    <property type="protein sequence ID" value="KAF2132310.1"/>
    <property type="molecule type" value="Genomic_DNA"/>
</dbReference>
<dbReference type="PANTHER" id="PTHR47357:SF1">
    <property type="entry name" value="SPINDLE POLE BODY COMPONENT 110"/>
    <property type="match status" value="1"/>
</dbReference>
<feature type="compositionally biased region" description="Acidic residues" evidence="2">
    <location>
        <begin position="63"/>
        <end position="75"/>
    </location>
</feature>
<keyword evidence="1" id="KW-0175">Coiled coil</keyword>
<name>A0A6A6AKG4_9PLEO</name>
<evidence type="ECO:0000313" key="4">
    <source>
        <dbReference type="Proteomes" id="UP000799771"/>
    </source>
</evidence>
<dbReference type="GO" id="GO:0005856">
    <property type="term" value="C:cytoskeleton"/>
    <property type="evidence" value="ECO:0007669"/>
    <property type="project" value="TreeGrafter"/>
</dbReference>
<evidence type="ECO:0000256" key="1">
    <source>
        <dbReference type="SAM" id="Coils"/>
    </source>
</evidence>
<accession>A0A6A6AKG4</accession>
<feature type="region of interest" description="Disordered" evidence="2">
    <location>
        <begin position="1092"/>
        <end position="1129"/>
    </location>
</feature>
<reference evidence="3" key="1">
    <citation type="journal article" date="2020" name="Stud. Mycol.">
        <title>101 Dothideomycetes genomes: a test case for predicting lifestyles and emergence of pathogens.</title>
        <authorList>
            <person name="Haridas S."/>
            <person name="Albert R."/>
            <person name="Binder M."/>
            <person name="Bloem J."/>
            <person name="Labutti K."/>
            <person name="Salamov A."/>
            <person name="Andreopoulos B."/>
            <person name="Baker S."/>
            <person name="Barry K."/>
            <person name="Bills G."/>
            <person name="Bluhm B."/>
            <person name="Cannon C."/>
            <person name="Castanera R."/>
            <person name="Culley D."/>
            <person name="Daum C."/>
            <person name="Ezra D."/>
            <person name="Gonzalez J."/>
            <person name="Henrissat B."/>
            <person name="Kuo A."/>
            <person name="Liang C."/>
            <person name="Lipzen A."/>
            <person name="Lutzoni F."/>
            <person name="Magnuson J."/>
            <person name="Mondo S."/>
            <person name="Nolan M."/>
            <person name="Ohm R."/>
            <person name="Pangilinan J."/>
            <person name="Park H.-J."/>
            <person name="Ramirez L."/>
            <person name="Alfaro M."/>
            <person name="Sun H."/>
            <person name="Tritt A."/>
            <person name="Yoshinaga Y."/>
            <person name="Zwiers L.-H."/>
            <person name="Turgeon B."/>
            <person name="Goodwin S."/>
            <person name="Spatafora J."/>
            <person name="Crous P."/>
            <person name="Grigoriev I."/>
        </authorList>
    </citation>
    <scope>NUCLEOTIDE SEQUENCE</scope>
    <source>
        <strain evidence="3">CBS 119687</strain>
    </source>
</reference>
<evidence type="ECO:0000256" key="2">
    <source>
        <dbReference type="SAM" id="MobiDB-lite"/>
    </source>
</evidence>
<keyword evidence="4" id="KW-1185">Reference proteome</keyword>
<dbReference type="AlphaFoldDB" id="A0A6A6AKG4"/>
<dbReference type="Proteomes" id="UP000799771">
    <property type="component" value="Unassembled WGS sequence"/>
</dbReference>
<dbReference type="PANTHER" id="PTHR47357">
    <property type="entry name" value="COP1-INTERACTIVE PROTEIN 1"/>
    <property type="match status" value="1"/>
</dbReference>
<dbReference type="GO" id="GO:0005200">
    <property type="term" value="F:structural constituent of cytoskeleton"/>
    <property type="evidence" value="ECO:0007669"/>
    <property type="project" value="TreeGrafter"/>
</dbReference>
<proteinExistence type="predicted"/>
<feature type="compositionally biased region" description="Basic and acidic residues" evidence="2">
    <location>
        <begin position="9"/>
        <end position="20"/>
    </location>
</feature>
<sequence length="1129" mass="127274">MARLSGLPSEHHHEGPGDAPRRRRGRPAKGQTPAEDGASHSKRVLSPTAESSQTKRVRRVQVDDGESQIAEEVEESATRSQHGDTIHVENQTSTTTTRRNRRHSEPAVGVQDDDEDEDELAGNALAVMEPLSGLTPHLDRLGATRNRFTNTRRARMSMPAQLNVERVDDQQGNRFQFMPIKAVLNGRTRRSLRRNHVSEEMNAVEAKKQEHKKQLLALHRQLRDRDDTIKNLEFKLESRRLGNIDVTEYDQELEQQLELARKEIDDLRASSLYMGSDRDLAAFDGAADVSDDDDDHNRLELINSDDLHMSQDLDLVPTPHGQFASRVMELSNQVTFEHLPEISQLTHDTLVEDDEPVESDSIHDQAVHRYERELQGYTRALAEAQGALRVVTIELQNLNFVEPGAASDEILTELRHSLDFLRHHVEKYFPGICTGLTGAQMLRKIPELFGGIFYELHEKTVQIESSRKTEVLLRRQYEGVLDLLGEAEAKVEDKDAKIYHLDKSNDEKNRTILDLDEQVTTLTALAEGQDAGLKDQAAQILILEDQVVDKDANLEKLHQALDAYRQDLDTVTLAATQFEEDHHETIARMEQEHAQIVLELENELTAEQTSREAAEEDAQQRADYIDELEGRISRMESDVVTITTEMATLRERLEIETEGRAIAETERDTQITIVYQQANTIENLNETILELNDQIALLRANLKAEQTQREKTEVDLDEANNKIDDLNLRLHDLGIQGNELRSKLFQVQQEKEQAIAQLQDEAAEREEVLNEQLATETGLRENAEKVIVKLTKQITMLQTDLANLNVALADMTNDRDELMQDRDTQVAALAAELIDLRAKYAALQNSTSSTITTLEANITDLNHQIQRKDAEIKILAERVIEQERIYVEDTTLLKENVAVLQGDLAAERAENEDLRAENASLSERLAEAASEFLNVVSTTNDERKALESDIAAHKATILQHQAAAVQRAAEHEELLMERAREIEQLQLLGEEHVGTIIGLNTQIESLKDTFREQVERTNAHIDSLVENSRLLQEKNEQLGEDLKRQGVEALKGVQSLKAQGFETKTVGLSLHRPVTGRITKASDKVKIGKKVGSKKKVSRRQYDSGFGIDPDVEEATDGAEANGDEFIAA</sequence>
<gene>
    <name evidence="3" type="ORF">P153DRAFT_335097</name>
</gene>
<dbReference type="RefSeq" id="XP_033526697.1">
    <property type="nucleotide sequence ID" value="XM_033665639.1"/>
</dbReference>
<evidence type="ECO:0000313" key="3">
    <source>
        <dbReference type="EMBL" id="KAF2132310.1"/>
    </source>
</evidence>
<feature type="coiled-coil region" evidence="1">
    <location>
        <begin position="681"/>
        <end position="931"/>
    </location>
</feature>
<organism evidence="3 4">
    <name type="scientific">Dothidotthia symphoricarpi CBS 119687</name>
    <dbReference type="NCBI Taxonomy" id="1392245"/>
    <lineage>
        <taxon>Eukaryota</taxon>
        <taxon>Fungi</taxon>
        <taxon>Dikarya</taxon>
        <taxon>Ascomycota</taxon>
        <taxon>Pezizomycotina</taxon>
        <taxon>Dothideomycetes</taxon>
        <taxon>Pleosporomycetidae</taxon>
        <taxon>Pleosporales</taxon>
        <taxon>Dothidotthiaceae</taxon>
        <taxon>Dothidotthia</taxon>
    </lineage>
</organism>
<dbReference type="Gene3D" id="1.20.5.990">
    <property type="entry name" value="Nemo cc2-lz domain - 1d5 darpin complex"/>
    <property type="match status" value="1"/>
</dbReference>